<dbReference type="PANTHER" id="PTHR11877">
    <property type="entry name" value="HYDROXYMETHYLGLUTARYL-COA SYNTHASE"/>
    <property type="match status" value="1"/>
</dbReference>
<protein>
    <recommendedName>
        <fullName evidence="8">Type III polyketide synthase</fullName>
    </recommendedName>
</protein>
<gene>
    <name evidence="6" type="ORF">GFD30_00635</name>
</gene>
<evidence type="ECO:0000313" key="6">
    <source>
        <dbReference type="EMBL" id="MQM24088.1"/>
    </source>
</evidence>
<keyword evidence="2" id="KW-0808">Transferase</keyword>
<sequence>MARGLLRRGLHRGRARGRRRRRRPRQGPRPRRPRAGPGPDRPRRGRRRRGRTRGRRSRAAHRRRPRRRHDQPVGVARQAHRRRHRVPGRLLAPRSGRDLGLAARPPARTALPGRPLRRPSTGHIGRLRRLARRGRPRRRPRPRHGGPAVVSARVAGIGTALPPQYEQQRLWDDVFRNHFGGSRIAGRMFDTAGVERRHSSTPPYELAVAAEWSTEERMRRYAERAPALGLRAVRQALAAAGTAPDEIGLLAVATCTGYGTPGTDIDLAEALPLRADARRLLVGHMGCHAAIPALGAVADYVAGHRRPAVLLCVELTSLHVQPGTRDIDQAVVHALFSDAAAAVVLRPDAERPRLRVVDVAARTDTARRGHMTWRVTDLGFRMGLSPEVPDALAEHVGPLVKDLLARHGLDRSEVAAWAVHPGGPRVLDAVAEGLDLGPTALDPSRRVLADHGNCSSATVLLVLDEILRTGPPDGPIVMLAFGPGLTLYAALLDGP</sequence>
<organism evidence="6 7">
    <name type="scientific">Glycomyces albidus</name>
    <dbReference type="NCBI Taxonomy" id="2656774"/>
    <lineage>
        <taxon>Bacteria</taxon>
        <taxon>Bacillati</taxon>
        <taxon>Actinomycetota</taxon>
        <taxon>Actinomycetes</taxon>
        <taxon>Glycomycetales</taxon>
        <taxon>Glycomycetaceae</taxon>
        <taxon>Glycomyces</taxon>
    </lineage>
</organism>
<dbReference type="Pfam" id="PF02797">
    <property type="entry name" value="Chal_sti_synt_C"/>
    <property type="match status" value="1"/>
</dbReference>
<dbReference type="InterPro" id="IPR012328">
    <property type="entry name" value="Chalcone/stilbene_synt_C"/>
</dbReference>
<dbReference type="SUPFAM" id="SSF53901">
    <property type="entry name" value="Thiolase-like"/>
    <property type="match status" value="1"/>
</dbReference>
<evidence type="ECO:0000259" key="4">
    <source>
        <dbReference type="Pfam" id="PF00195"/>
    </source>
</evidence>
<comment type="similarity">
    <text evidence="1">Belongs to the thiolase-like superfamily. Chalcone/stilbene synthases family.</text>
</comment>
<feature type="compositionally biased region" description="Basic residues" evidence="3">
    <location>
        <begin position="1"/>
        <end position="34"/>
    </location>
</feature>
<dbReference type="AlphaFoldDB" id="A0A6L5G3Y4"/>
<feature type="compositionally biased region" description="Basic residues" evidence="3">
    <location>
        <begin position="43"/>
        <end position="69"/>
    </location>
</feature>
<dbReference type="GO" id="GO:0016747">
    <property type="term" value="F:acyltransferase activity, transferring groups other than amino-acyl groups"/>
    <property type="evidence" value="ECO:0007669"/>
    <property type="project" value="InterPro"/>
</dbReference>
<accession>A0A6L5G3Y4</accession>
<feature type="compositionally biased region" description="Low complexity" evidence="3">
    <location>
        <begin position="99"/>
        <end position="114"/>
    </location>
</feature>
<evidence type="ECO:0000259" key="5">
    <source>
        <dbReference type="Pfam" id="PF02797"/>
    </source>
</evidence>
<feature type="domain" description="Chalcone/stilbene synthase N-terminal" evidence="4">
    <location>
        <begin position="152"/>
        <end position="346"/>
    </location>
</feature>
<dbReference type="GO" id="GO:0030639">
    <property type="term" value="P:polyketide biosynthetic process"/>
    <property type="evidence" value="ECO:0007669"/>
    <property type="project" value="TreeGrafter"/>
</dbReference>
<dbReference type="InterPro" id="IPR016039">
    <property type="entry name" value="Thiolase-like"/>
</dbReference>
<dbReference type="CDD" id="cd00831">
    <property type="entry name" value="CHS_like"/>
    <property type="match status" value="1"/>
</dbReference>
<feature type="domain" description="Chalcone/stilbene synthase C-terminal" evidence="5">
    <location>
        <begin position="369"/>
        <end position="492"/>
    </location>
</feature>
<dbReference type="InterPro" id="IPR001099">
    <property type="entry name" value="Chalcone/stilbene_synt_N"/>
</dbReference>
<proteinExistence type="inferred from homology"/>
<dbReference type="EMBL" id="WIAO01000001">
    <property type="protein sequence ID" value="MQM24088.1"/>
    <property type="molecule type" value="Genomic_DNA"/>
</dbReference>
<dbReference type="PANTHER" id="PTHR11877:SF46">
    <property type="entry name" value="TYPE III POLYKETIDE SYNTHASE A"/>
    <property type="match status" value="1"/>
</dbReference>
<name>A0A6L5G3Y4_9ACTN</name>
<evidence type="ECO:0000313" key="7">
    <source>
        <dbReference type="Proteomes" id="UP000477750"/>
    </source>
</evidence>
<evidence type="ECO:0000256" key="1">
    <source>
        <dbReference type="ARBA" id="ARBA00005531"/>
    </source>
</evidence>
<dbReference type="Proteomes" id="UP000477750">
    <property type="component" value="Unassembled WGS sequence"/>
</dbReference>
<evidence type="ECO:0008006" key="8">
    <source>
        <dbReference type="Google" id="ProtNLM"/>
    </source>
</evidence>
<dbReference type="InterPro" id="IPR011141">
    <property type="entry name" value="Polyketide_synthase_type-III"/>
</dbReference>
<evidence type="ECO:0000256" key="3">
    <source>
        <dbReference type="SAM" id="MobiDB-lite"/>
    </source>
</evidence>
<dbReference type="Pfam" id="PF00195">
    <property type="entry name" value="Chal_sti_synt_N"/>
    <property type="match status" value="1"/>
</dbReference>
<dbReference type="Gene3D" id="3.40.47.10">
    <property type="match status" value="2"/>
</dbReference>
<keyword evidence="7" id="KW-1185">Reference proteome</keyword>
<evidence type="ECO:0000256" key="2">
    <source>
        <dbReference type="ARBA" id="ARBA00022679"/>
    </source>
</evidence>
<feature type="region of interest" description="Disordered" evidence="3">
    <location>
        <begin position="1"/>
        <end position="148"/>
    </location>
</feature>
<reference evidence="6 7" key="1">
    <citation type="submission" date="2019-10" db="EMBL/GenBank/DDBJ databases">
        <title>Glycomyces albidus sp. nov., a novel actinomycete isolated from rhizosphere soil of wheat (Triticum aestivum L.).</title>
        <authorList>
            <person name="Qian L."/>
        </authorList>
    </citation>
    <scope>NUCLEOTIDE SEQUENCE [LARGE SCALE GENOMIC DNA]</scope>
    <source>
        <strain evidence="6 7">NEAU-7082</strain>
    </source>
</reference>
<feature type="compositionally biased region" description="Basic residues" evidence="3">
    <location>
        <begin position="125"/>
        <end position="144"/>
    </location>
</feature>
<feature type="compositionally biased region" description="Basic residues" evidence="3">
    <location>
        <begin position="78"/>
        <end position="87"/>
    </location>
</feature>
<comment type="caution">
    <text evidence="6">The sequence shown here is derived from an EMBL/GenBank/DDBJ whole genome shotgun (WGS) entry which is preliminary data.</text>
</comment>